<evidence type="ECO:0000256" key="5">
    <source>
        <dbReference type="ARBA" id="ARBA00022980"/>
    </source>
</evidence>
<evidence type="ECO:0000256" key="6">
    <source>
        <dbReference type="ARBA" id="ARBA00023274"/>
    </source>
</evidence>
<dbReference type="PANTHER" id="PTHR33398">
    <property type="entry name" value="30S RIBOSOMAL PROTEIN S20"/>
    <property type="match status" value="1"/>
</dbReference>
<sequence length="87" mass="9851">MANIKSAIKRIDVANRNNERNKAMKTEVKSSIKKFEQALNAGNIDEARELLKLIDKKLKKAAHKNIIHQNAASRKMSRLTLKLNKVG</sequence>
<dbReference type="Gene3D" id="1.20.58.110">
    <property type="entry name" value="Ribosomal protein S20"/>
    <property type="match status" value="1"/>
</dbReference>
<dbReference type="Proteomes" id="UP000184032">
    <property type="component" value="Unassembled WGS sequence"/>
</dbReference>
<keyword evidence="3 8" id="KW-0699">rRNA-binding</keyword>
<dbReference type="GO" id="GO:0005829">
    <property type="term" value="C:cytosol"/>
    <property type="evidence" value="ECO:0007669"/>
    <property type="project" value="TreeGrafter"/>
</dbReference>
<keyword evidence="4 8" id="KW-0694">RNA-binding</keyword>
<evidence type="ECO:0000256" key="1">
    <source>
        <dbReference type="ARBA" id="ARBA00003134"/>
    </source>
</evidence>
<evidence type="ECO:0000256" key="7">
    <source>
        <dbReference type="ARBA" id="ARBA00035136"/>
    </source>
</evidence>
<dbReference type="Pfam" id="PF01649">
    <property type="entry name" value="Ribosomal_S20p"/>
    <property type="match status" value="1"/>
</dbReference>
<dbReference type="GO" id="GO:0070181">
    <property type="term" value="F:small ribosomal subunit rRNA binding"/>
    <property type="evidence" value="ECO:0007669"/>
    <property type="project" value="TreeGrafter"/>
</dbReference>
<evidence type="ECO:0000313" key="10">
    <source>
        <dbReference type="Proteomes" id="UP000184032"/>
    </source>
</evidence>
<dbReference type="AlphaFoldDB" id="A0A1M5RLF5"/>
<evidence type="ECO:0000256" key="2">
    <source>
        <dbReference type="ARBA" id="ARBA00007634"/>
    </source>
</evidence>
<dbReference type="RefSeq" id="WP_073184236.1">
    <property type="nucleotide sequence ID" value="NZ_FQXI01000005.1"/>
</dbReference>
<reference evidence="9 10" key="1">
    <citation type="submission" date="2016-11" db="EMBL/GenBank/DDBJ databases">
        <authorList>
            <person name="Jaros S."/>
            <person name="Januszkiewicz K."/>
            <person name="Wedrychowicz H."/>
        </authorList>
    </citation>
    <scope>NUCLEOTIDE SEQUENCE [LARGE SCALE GENOMIC DNA]</scope>
    <source>
        <strain evidence="9 10">DSM 21120</strain>
    </source>
</reference>
<gene>
    <name evidence="8" type="primary">rpsT</name>
    <name evidence="9" type="ORF">SAMN02745245_00952</name>
</gene>
<dbReference type="InterPro" id="IPR002583">
    <property type="entry name" value="Ribosomal_bS20"/>
</dbReference>
<proteinExistence type="inferred from homology"/>
<dbReference type="STRING" id="1120995.SAMN02745245_00952"/>
<evidence type="ECO:0000313" key="9">
    <source>
        <dbReference type="EMBL" id="SHH27009.1"/>
    </source>
</evidence>
<name>A0A1M5RLF5_9FIRM</name>
<comment type="function">
    <text evidence="1 8">Binds directly to 16S ribosomal RNA.</text>
</comment>
<dbReference type="HAMAP" id="MF_00500">
    <property type="entry name" value="Ribosomal_bS20"/>
    <property type="match status" value="1"/>
</dbReference>
<comment type="similarity">
    <text evidence="2 8">Belongs to the bacterial ribosomal protein bS20 family.</text>
</comment>
<dbReference type="EMBL" id="FQXI01000005">
    <property type="protein sequence ID" value="SHH27009.1"/>
    <property type="molecule type" value="Genomic_DNA"/>
</dbReference>
<organism evidence="9 10">
    <name type="scientific">Anaerosphaera aminiphila DSM 21120</name>
    <dbReference type="NCBI Taxonomy" id="1120995"/>
    <lineage>
        <taxon>Bacteria</taxon>
        <taxon>Bacillati</taxon>
        <taxon>Bacillota</taxon>
        <taxon>Tissierellia</taxon>
        <taxon>Tissierellales</taxon>
        <taxon>Peptoniphilaceae</taxon>
        <taxon>Anaerosphaera</taxon>
    </lineage>
</organism>
<dbReference type="OrthoDB" id="9808392at2"/>
<keyword evidence="10" id="KW-1185">Reference proteome</keyword>
<dbReference type="InterPro" id="IPR036510">
    <property type="entry name" value="Ribosomal_bS20_sf"/>
</dbReference>
<dbReference type="SUPFAM" id="SSF46992">
    <property type="entry name" value="Ribosomal protein S20"/>
    <property type="match status" value="1"/>
</dbReference>
<protein>
    <recommendedName>
        <fullName evidence="7 8">Small ribosomal subunit protein bS20</fullName>
    </recommendedName>
</protein>
<evidence type="ECO:0000256" key="4">
    <source>
        <dbReference type="ARBA" id="ARBA00022884"/>
    </source>
</evidence>
<keyword evidence="5 8" id="KW-0689">Ribosomal protein</keyword>
<evidence type="ECO:0000256" key="3">
    <source>
        <dbReference type="ARBA" id="ARBA00022730"/>
    </source>
</evidence>
<dbReference type="GO" id="GO:0015935">
    <property type="term" value="C:small ribosomal subunit"/>
    <property type="evidence" value="ECO:0007669"/>
    <property type="project" value="TreeGrafter"/>
</dbReference>
<evidence type="ECO:0000256" key="8">
    <source>
        <dbReference type="HAMAP-Rule" id="MF_00500"/>
    </source>
</evidence>
<accession>A0A1M5RLF5</accession>
<dbReference type="GO" id="GO:0006412">
    <property type="term" value="P:translation"/>
    <property type="evidence" value="ECO:0007669"/>
    <property type="project" value="UniProtKB-UniRule"/>
</dbReference>
<dbReference type="GO" id="GO:0003735">
    <property type="term" value="F:structural constituent of ribosome"/>
    <property type="evidence" value="ECO:0007669"/>
    <property type="project" value="InterPro"/>
</dbReference>
<keyword evidence="6 8" id="KW-0687">Ribonucleoprotein</keyword>
<dbReference type="NCBIfam" id="TIGR00029">
    <property type="entry name" value="S20"/>
    <property type="match status" value="1"/>
</dbReference>
<dbReference type="FunFam" id="1.20.58.110:FF:000001">
    <property type="entry name" value="30S ribosomal protein S20"/>
    <property type="match status" value="1"/>
</dbReference>
<dbReference type="PANTHER" id="PTHR33398:SF1">
    <property type="entry name" value="SMALL RIBOSOMAL SUBUNIT PROTEIN BS20C"/>
    <property type="match status" value="1"/>
</dbReference>